<dbReference type="EMBL" id="JBHTCC010000006">
    <property type="protein sequence ID" value="MFC7300058.1"/>
    <property type="molecule type" value="Genomic_DNA"/>
</dbReference>
<comment type="caution">
    <text evidence="1">The sequence shown here is derived from an EMBL/GenBank/DDBJ whole genome shotgun (WGS) entry which is preliminary data.</text>
</comment>
<gene>
    <name evidence="1" type="ORF">ACFQO0_16585</name>
</gene>
<keyword evidence="2" id="KW-1185">Reference proteome</keyword>
<reference evidence="2" key="1">
    <citation type="journal article" date="2019" name="Int. J. Syst. Evol. Microbiol.">
        <title>The Global Catalogue of Microorganisms (GCM) 10K type strain sequencing project: providing services to taxonomists for standard genome sequencing and annotation.</title>
        <authorList>
            <consortium name="The Broad Institute Genomics Platform"/>
            <consortium name="The Broad Institute Genome Sequencing Center for Infectious Disease"/>
            <person name="Wu L."/>
            <person name="Ma J."/>
        </authorList>
    </citation>
    <scope>NUCLEOTIDE SEQUENCE [LARGE SCALE GENOMIC DNA]</scope>
    <source>
        <strain evidence="2">CCUG 36956</strain>
    </source>
</reference>
<dbReference type="RefSeq" id="WP_012078843.1">
    <property type="nucleotide sequence ID" value="NZ_JBHTCC010000006.1"/>
</dbReference>
<proteinExistence type="predicted"/>
<name>A0ABW2JAF7_9BURK</name>
<evidence type="ECO:0000313" key="2">
    <source>
        <dbReference type="Proteomes" id="UP001596379"/>
    </source>
</evidence>
<dbReference type="Pfam" id="PF13148">
    <property type="entry name" value="DUF3987"/>
    <property type="match status" value="1"/>
</dbReference>
<dbReference type="InterPro" id="IPR025048">
    <property type="entry name" value="DUF3987"/>
</dbReference>
<organism evidence="1 2">
    <name type="scientific">Herminiimonas aquatilis</name>
    <dbReference type="NCBI Taxonomy" id="345342"/>
    <lineage>
        <taxon>Bacteria</taxon>
        <taxon>Pseudomonadati</taxon>
        <taxon>Pseudomonadota</taxon>
        <taxon>Betaproteobacteria</taxon>
        <taxon>Burkholderiales</taxon>
        <taxon>Oxalobacteraceae</taxon>
        <taxon>Herminiimonas</taxon>
    </lineage>
</organism>
<evidence type="ECO:0000313" key="1">
    <source>
        <dbReference type="EMBL" id="MFC7300058.1"/>
    </source>
</evidence>
<sequence>MNNFLEPFPYPKRYYVDVQDSIEELIQNVQAPDALIAMEVGSCMSIVTQPLYDVRLPTGQVRPLSMNWAVIADSGERKSAVHAIVAKPIYEFDQKMKDKYDVQFEHYRAELDFWKSVLSGLKQRLVKLTREDACIKDIKERMLVHAKAKPVKPRPRRIMRKLTNERAMMEALEGCGESIGFVSDEGHVLVKGGALERVGINNSLWDGAELVMDRSEGVQLHVKEPRMSISFMIQRLIFKDFLGKRGDELRGSGNWARYLIGDPRTRKGTRFIFTVNPPYMHLPKLQARMRELLEEYERRIDLGKIERDILEFSEDAIRRWIELSNEIEFMLRPSQYLHDIDDFASKVLEITSRLAGVMHVFSSQEGKISVETLQRAFDIVGWHIDEFKRLFSPEFAVSEVVINAMKVEDYLYRYVWQANYTSVLKNHALNFGPIRTKAKFQPALDCLESLGRIQIGVGLKGERYINLHQAYFHAKQFPALQNF</sequence>
<accession>A0ABW2JAF7</accession>
<protein>
    <submittedName>
        <fullName evidence="1">YfjI family protein</fullName>
    </submittedName>
</protein>
<dbReference type="Proteomes" id="UP001596379">
    <property type="component" value="Unassembled WGS sequence"/>
</dbReference>